<comment type="subunit">
    <text evidence="3">AMPK is a heterotrimer of an alpha catalytic subunit (PRKAA1 or PRKAA2), a beta (PRKAB1 or PRKAB2) and a gamma non-catalytic subunits (PRKAG1, PRKAG2 or PRKAG3). Interacts with FNIP1 and FNIP2.</text>
</comment>
<dbReference type="InterPro" id="IPR032640">
    <property type="entry name" value="AMPK1_CBM"/>
</dbReference>
<accession>A0ABN7RK20</accession>
<evidence type="ECO:0000256" key="2">
    <source>
        <dbReference type="ARBA" id="ARBA00025180"/>
    </source>
</evidence>
<dbReference type="SMART" id="SM01010">
    <property type="entry name" value="AMPKBI"/>
    <property type="match status" value="1"/>
</dbReference>
<feature type="compositionally biased region" description="Basic and acidic residues" evidence="5">
    <location>
        <begin position="7"/>
        <end position="34"/>
    </location>
</feature>
<feature type="region of interest" description="Disordered" evidence="5">
    <location>
        <begin position="1"/>
        <end position="43"/>
    </location>
</feature>
<dbReference type="Gene3D" id="2.60.40.10">
    <property type="entry name" value="Immunoglobulins"/>
    <property type="match status" value="1"/>
</dbReference>
<sequence>MTFYDVGSDRRSDAEKRTDSWESKSSQEDSDRPDGFLVDPDLEEQDITNSRNRTISDNWETPEVELNTELQKASIQEDRRTLPAVIRWHEPCKSVYIVCSADNWQKKHFLQLDKVDSRSSSRHESVYLTIIELPEGRHEYRYVVDGVDRHNPKEKTIENQFGGLNNVLRVREEDFEALDALLMDAAAEKSDSDSEYGQVEPKMLTPMEAMKARNQPPALPNHLLHKILLNQETSLAVDPSLLPEPSVSQLNHLYALSIRDNTLAISATHRFRGRFVTTLLYKPIEPPPPRSRNPSVRVPA</sequence>
<dbReference type="InterPro" id="IPR050827">
    <property type="entry name" value="CRP1_MDG1_kinase"/>
</dbReference>
<reference evidence="7 8" key="1">
    <citation type="submission" date="2021-04" db="EMBL/GenBank/DDBJ databases">
        <authorList>
            <person name="Bliznina A."/>
        </authorList>
    </citation>
    <scope>NUCLEOTIDE SEQUENCE [LARGE SCALE GENOMIC DNA]</scope>
</reference>
<dbReference type="PANTHER" id="PTHR10343:SF84">
    <property type="entry name" value="5'-AMP-ACTIVATED PROTEIN KINASE SUBUNIT BETA-1"/>
    <property type="match status" value="1"/>
</dbReference>
<evidence type="ECO:0000256" key="4">
    <source>
        <dbReference type="ARBA" id="ARBA00040010"/>
    </source>
</evidence>
<dbReference type="InterPro" id="IPR006828">
    <property type="entry name" value="ASC_dom"/>
</dbReference>
<dbReference type="InterPro" id="IPR037256">
    <property type="entry name" value="ASC_dom_sf"/>
</dbReference>
<dbReference type="SUPFAM" id="SSF81296">
    <property type="entry name" value="E set domains"/>
    <property type="match status" value="1"/>
</dbReference>
<dbReference type="PANTHER" id="PTHR10343">
    <property type="entry name" value="5'-AMP-ACTIVATED PROTEIN KINASE , BETA SUBUNIT"/>
    <property type="match status" value="1"/>
</dbReference>
<dbReference type="Proteomes" id="UP001158576">
    <property type="component" value="Chromosome PAR"/>
</dbReference>
<dbReference type="SUPFAM" id="SSF160219">
    <property type="entry name" value="AMPKBI-like"/>
    <property type="match status" value="1"/>
</dbReference>
<gene>
    <name evidence="7" type="ORF">OKIOD_LOCUS867</name>
</gene>
<evidence type="ECO:0000256" key="1">
    <source>
        <dbReference type="ARBA" id="ARBA00010926"/>
    </source>
</evidence>
<feature type="domain" description="Association with the SNF1 complex (ASC)" evidence="6">
    <location>
        <begin position="189"/>
        <end position="284"/>
    </location>
</feature>
<keyword evidence="8" id="KW-1185">Reference proteome</keyword>
<comment type="function">
    <text evidence="2">Non-catalytic subunit of AMP-activated protein kinase (AMPK), an energy sensor protein kinase that plays a key role in regulating cellular energy metabolism. In response to reduction of intracellular ATP levels, AMPK activates energy-producing pathways and inhibits energy-consuming processes: inhibits protein, carbohydrate and lipid biosynthesis, as well as cell growth and proliferation. AMPK acts via direct phosphorylation of metabolic enzymes, and by longer-term effects via phosphorylation of transcription regulators. Also acts as a regulator of cellular polarity by remodeling the actin cytoskeleton; probably by indirectly activating myosin. Beta non-catalytic subunit acts as a scaffold on which the AMPK complex assembles, via its C-terminus that bridges alpha (PRKAA1 or PRKAA2) and gamma subunits (PRKAG1, PRKAG2 or PRKAG3).</text>
</comment>
<evidence type="ECO:0000259" key="6">
    <source>
        <dbReference type="SMART" id="SM01010"/>
    </source>
</evidence>
<protein>
    <recommendedName>
        <fullName evidence="4">5'-AMP-activated protein kinase subunit beta-1</fullName>
    </recommendedName>
</protein>
<proteinExistence type="inferred from homology"/>
<evidence type="ECO:0000313" key="7">
    <source>
        <dbReference type="EMBL" id="CAG5079658.1"/>
    </source>
</evidence>
<evidence type="ECO:0000256" key="3">
    <source>
        <dbReference type="ARBA" id="ARBA00025878"/>
    </source>
</evidence>
<dbReference type="InterPro" id="IPR013783">
    <property type="entry name" value="Ig-like_fold"/>
</dbReference>
<organism evidence="7 8">
    <name type="scientific">Oikopleura dioica</name>
    <name type="common">Tunicate</name>
    <dbReference type="NCBI Taxonomy" id="34765"/>
    <lineage>
        <taxon>Eukaryota</taxon>
        <taxon>Metazoa</taxon>
        <taxon>Chordata</taxon>
        <taxon>Tunicata</taxon>
        <taxon>Appendicularia</taxon>
        <taxon>Copelata</taxon>
        <taxon>Oikopleuridae</taxon>
        <taxon>Oikopleura</taxon>
    </lineage>
</organism>
<dbReference type="Gene3D" id="6.20.250.60">
    <property type="match status" value="1"/>
</dbReference>
<dbReference type="CDD" id="cd02859">
    <property type="entry name" value="E_set_AMPKbeta_like_N"/>
    <property type="match status" value="1"/>
</dbReference>
<name>A0ABN7RK20_OIKDI</name>
<dbReference type="Pfam" id="PF04739">
    <property type="entry name" value="AMPKBI"/>
    <property type="match status" value="1"/>
</dbReference>
<dbReference type="Pfam" id="PF16561">
    <property type="entry name" value="AMPK1_CBM"/>
    <property type="match status" value="1"/>
</dbReference>
<evidence type="ECO:0000313" key="8">
    <source>
        <dbReference type="Proteomes" id="UP001158576"/>
    </source>
</evidence>
<comment type="similarity">
    <text evidence="1">Belongs to the 5'-AMP-activated protein kinase beta subunit family.</text>
</comment>
<dbReference type="InterPro" id="IPR014756">
    <property type="entry name" value="Ig_E-set"/>
</dbReference>
<evidence type="ECO:0000256" key="5">
    <source>
        <dbReference type="SAM" id="MobiDB-lite"/>
    </source>
</evidence>
<dbReference type="EMBL" id="OU015568">
    <property type="protein sequence ID" value="CAG5079658.1"/>
    <property type="molecule type" value="Genomic_DNA"/>
</dbReference>